<proteinExistence type="predicted"/>
<accession>A0A1R1B112</accession>
<evidence type="ECO:0008006" key="4">
    <source>
        <dbReference type="Google" id="ProtNLM"/>
    </source>
</evidence>
<feature type="transmembrane region" description="Helical" evidence="1">
    <location>
        <begin position="38"/>
        <end position="57"/>
    </location>
</feature>
<dbReference type="RefSeq" id="WP_076323492.1">
    <property type="nucleotide sequence ID" value="NZ_MRTF01000005.1"/>
</dbReference>
<gene>
    <name evidence="2" type="ORF">BK123_16660</name>
</gene>
<evidence type="ECO:0000256" key="1">
    <source>
        <dbReference type="SAM" id="Phobius"/>
    </source>
</evidence>
<keyword evidence="1" id="KW-0812">Transmembrane</keyword>
<name>A0A1R1B112_PAELA</name>
<comment type="caution">
    <text evidence="2">The sequence shown here is derived from an EMBL/GenBank/DDBJ whole genome shotgun (WGS) entry which is preliminary data.</text>
</comment>
<protein>
    <recommendedName>
        <fullName evidence="4">DUF4181 domain-containing protein</fullName>
    </recommendedName>
</protein>
<organism evidence="2 3">
    <name type="scientific">Paenibacillus lautus</name>
    <name type="common">Bacillus lautus</name>
    <dbReference type="NCBI Taxonomy" id="1401"/>
    <lineage>
        <taxon>Bacteria</taxon>
        <taxon>Bacillati</taxon>
        <taxon>Bacillota</taxon>
        <taxon>Bacilli</taxon>
        <taxon>Bacillales</taxon>
        <taxon>Paenibacillaceae</taxon>
        <taxon>Paenibacillus</taxon>
    </lineage>
</organism>
<keyword evidence="1" id="KW-0472">Membrane</keyword>
<dbReference type="AlphaFoldDB" id="A0A1R1B112"/>
<dbReference type="EMBL" id="MRTF01000005">
    <property type="protein sequence ID" value="OME92238.1"/>
    <property type="molecule type" value="Genomic_DNA"/>
</dbReference>
<dbReference type="Proteomes" id="UP000187074">
    <property type="component" value="Unassembled WGS sequence"/>
</dbReference>
<feature type="transmembrane region" description="Helical" evidence="1">
    <location>
        <begin position="6"/>
        <end position="26"/>
    </location>
</feature>
<evidence type="ECO:0000313" key="3">
    <source>
        <dbReference type="Proteomes" id="UP000187074"/>
    </source>
</evidence>
<keyword evidence="1" id="KW-1133">Transmembrane helix</keyword>
<reference evidence="2 3" key="1">
    <citation type="submission" date="2016-11" db="EMBL/GenBank/DDBJ databases">
        <title>Paenibacillus species isolates.</title>
        <authorList>
            <person name="Beno S.M."/>
        </authorList>
    </citation>
    <scope>NUCLEOTIDE SEQUENCE [LARGE SCALE GENOMIC DNA]</scope>
    <source>
        <strain evidence="2 3">FSL F4-0100</strain>
    </source>
</reference>
<feature type="transmembrane region" description="Helical" evidence="1">
    <location>
        <begin position="92"/>
        <end position="114"/>
    </location>
</feature>
<dbReference type="InterPro" id="IPR025441">
    <property type="entry name" value="DUF4181"/>
</dbReference>
<sequence length="115" mass="13502">MEGLYSFIIVLVLIGQFVLGKMLVVGEEDMNDTPKHKQYIVISLILLTPVLLVIWLLDRSQPQPLLALLLAIPFFYRGYMEWKYVKETKRHKVSFILAFILLFFTILLLVFRLLM</sequence>
<dbReference type="Pfam" id="PF13789">
    <property type="entry name" value="DUF4181"/>
    <property type="match status" value="1"/>
</dbReference>
<dbReference type="OrthoDB" id="2657315at2"/>
<feature type="transmembrane region" description="Helical" evidence="1">
    <location>
        <begin position="63"/>
        <end position="80"/>
    </location>
</feature>
<evidence type="ECO:0000313" key="2">
    <source>
        <dbReference type="EMBL" id="OME92238.1"/>
    </source>
</evidence>